<dbReference type="OrthoDB" id="246914at2759"/>
<organism evidence="2 3">
    <name type="scientific">Leptomonas seymouri</name>
    <dbReference type="NCBI Taxonomy" id="5684"/>
    <lineage>
        <taxon>Eukaryota</taxon>
        <taxon>Discoba</taxon>
        <taxon>Euglenozoa</taxon>
        <taxon>Kinetoplastea</taxon>
        <taxon>Metakinetoplastina</taxon>
        <taxon>Trypanosomatida</taxon>
        <taxon>Trypanosomatidae</taxon>
        <taxon>Leishmaniinae</taxon>
        <taxon>Leptomonas</taxon>
    </lineage>
</organism>
<evidence type="ECO:0000313" key="2">
    <source>
        <dbReference type="EMBL" id="KPI87263.1"/>
    </source>
</evidence>
<name>A0A0N1I4H8_LEPSE</name>
<reference evidence="2 3" key="1">
    <citation type="journal article" date="2015" name="PLoS Pathog.">
        <title>Leptomonas seymouri: Adaptations to the Dixenous Life Cycle Analyzed by Genome Sequencing, Transcriptome Profiling and Co-infection with Leishmania donovani.</title>
        <authorList>
            <person name="Kraeva N."/>
            <person name="Butenko A."/>
            <person name="Hlavacova J."/>
            <person name="Kostygov A."/>
            <person name="Myskova J."/>
            <person name="Grybchuk D."/>
            <person name="Lestinova T."/>
            <person name="Votypka J."/>
            <person name="Volf P."/>
            <person name="Opperdoes F."/>
            <person name="Flegontov P."/>
            <person name="Lukes J."/>
            <person name="Yurchenko V."/>
        </authorList>
    </citation>
    <scope>NUCLEOTIDE SEQUENCE [LARGE SCALE GENOMIC DNA]</scope>
    <source>
        <strain evidence="2 3">ATCC 30220</strain>
    </source>
</reference>
<comment type="caution">
    <text evidence="2">The sequence shown here is derived from an EMBL/GenBank/DDBJ whole genome shotgun (WGS) entry which is preliminary data.</text>
</comment>
<dbReference type="EMBL" id="LJSK01000095">
    <property type="protein sequence ID" value="KPI87263.1"/>
    <property type="molecule type" value="Genomic_DNA"/>
</dbReference>
<dbReference type="OMA" id="HQKMPRM"/>
<dbReference type="Proteomes" id="UP000038009">
    <property type="component" value="Unassembled WGS sequence"/>
</dbReference>
<feature type="compositionally biased region" description="Basic and acidic residues" evidence="1">
    <location>
        <begin position="176"/>
        <end position="190"/>
    </location>
</feature>
<protein>
    <submittedName>
        <fullName evidence="2">Uncharacterized protein</fullName>
    </submittedName>
</protein>
<feature type="compositionally biased region" description="Basic and acidic residues" evidence="1">
    <location>
        <begin position="139"/>
        <end position="157"/>
    </location>
</feature>
<feature type="compositionally biased region" description="Acidic residues" evidence="1">
    <location>
        <begin position="166"/>
        <end position="175"/>
    </location>
</feature>
<evidence type="ECO:0000256" key="1">
    <source>
        <dbReference type="SAM" id="MobiDB-lite"/>
    </source>
</evidence>
<sequence length="227" mass="25634">MRVTRLFSAAWAATPLRRQLFGIGDPNVGVMELRRKLEAQMREKMPRFNTIETESHLIIQLSRSQRSDEREEALGLGEEMWKELSDDSSPIPFPSRTAMKISLCSSLRRCALVSKNKEVAETWTTRFAERAATLSPQDFVDRPPADGRVRGWREARAQARPGTGIDADDLEADAVEDAKSSKKGRADKSKPKVPSAFEQFRQERILEHPAVELAFRRKPGPGPRYTG</sequence>
<accession>A0A0N1I4H8</accession>
<feature type="region of interest" description="Disordered" evidence="1">
    <location>
        <begin position="137"/>
        <end position="199"/>
    </location>
</feature>
<proteinExistence type="predicted"/>
<evidence type="ECO:0000313" key="3">
    <source>
        <dbReference type="Proteomes" id="UP000038009"/>
    </source>
</evidence>
<keyword evidence="3" id="KW-1185">Reference proteome</keyword>
<dbReference type="AlphaFoldDB" id="A0A0N1I4H8"/>
<dbReference type="VEuPathDB" id="TriTrypDB:Lsey_0095_0170"/>
<gene>
    <name evidence="2" type="ORF">ABL78_3658</name>
</gene>